<accession>A0ABP8V3Q2</accession>
<sequence>MADNGSWTNSEYSSRISDSRAIHRHIFDPFGDIRLVSVIDEIEQEAAFAVSAKIALQSGVGFTVFHNTINASTVGAYNVNDSHNPKCAA</sequence>
<dbReference type="EMBL" id="BAABFL010000396">
    <property type="protein sequence ID" value="GAA4650452.1"/>
    <property type="molecule type" value="Genomic_DNA"/>
</dbReference>
<evidence type="ECO:0000313" key="2">
    <source>
        <dbReference type="Proteomes" id="UP001500604"/>
    </source>
</evidence>
<comment type="caution">
    <text evidence="1">The sequence shown here is derived from an EMBL/GenBank/DDBJ whole genome shotgun (WGS) entry which is preliminary data.</text>
</comment>
<protein>
    <submittedName>
        <fullName evidence="1">Uncharacterized protein</fullName>
    </submittedName>
</protein>
<gene>
    <name evidence="1" type="ORF">GCM10023116_27350</name>
</gene>
<dbReference type="Proteomes" id="UP001500604">
    <property type="component" value="Unassembled WGS sequence"/>
</dbReference>
<keyword evidence="2" id="KW-1185">Reference proteome</keyword>
<name>A0ABP8V3Q2_9GAMM</name>
<proteinExistence type="predicted"/>
<evidence type="ECO:0000313" key="1">
    <source>
        <dbReference type="EMBL" id="GAA4650452.1"/>
    </source>
</evidence>
<reference evidence="2" key="1">
    <citation type="journal article" date="2019" name="Int. J. Syst. Evol. Microbiol.">
        <title>The Global Catalogue of Microorganisms (GCM) 10K type strain sequencing project: providing services to taxonomists for standard genome sequencing and annotation.</title>
        <authorList>
            <consortium name="The Broad Institute Genomics Platform"/>
            <consortium name="The Broad Institute Genome Sequencing Center for Infectious Disease"/>
            <person name="Wu L."/>
            <person name="Ma J."/>
        </authorList>
    </citation>
    <scope>NUCLEOTIDE SEQUENCE [LARGE SCALE GENOMIC DNA]</scope>
    <source>
        <strain evidence="2">JCM 17805</strain>
    </source>
</reference>
<organism evidence="1 2">
    <name type="scientific">Kistimonas scapharcae</name>
    <dbReference type="NCBI Taxonomy" id="1036133"/>
    <lineage>
        <taxon>Bacteria</taxon>
        <taxon>Pseudomonadati</taxon>
        <taxon>Pseudomonadota</taxon>
        <taxon>Gammaproteobacteria</taxon>
        <taxon>Oceanospirillales</taxon>
        <taxon>Endozoicomonadaceae</taxon>
        <taxon>Kistimonas</taxon>
    </lineage>
</organism>